<evidence type="ECO:0000313" key="13">
    <source>
        <dbReference type="Proteomes" id="UP000692954"/>
    </source>
</evidence>
<keyword evidence="2" id="KW-0547">Nucleotide-binding</keyword>
<dbReference type="FunFam" id="3.40.50.10810:FF:000005">
    <property type="entry name" value="Photoperiod-independent early flowering 1"/>
    <property type="match status" value="1"/>
</dbReference>
<evidence type="ECO:0000313" key="12">
    <source>
        <dbReference type="EMBL" id="CAD8120584.1"/>
    </source>
</evidence>
<feature type="compositionally biased region" description="Basic residues" evidence="9">
    <location>
        <begin position="972"/>
        <end position="996"/>
    </location>
</feature>
<dbReference type="GO" id="GO:0004386">
    <property type="term" value="F:helicase activity"/>
    <property type="evidence" value="ECO:0007669"/>
    <property type="project" value="UniProtKB-KW"/>
</dbReference>
<dbReference type="GO" id="GO:0003677">
    <property type="term" value="F:DNA binding"/>
    <property type="evidence" value="ECO:0007669"/>
    <property type="project" value="UniProtKB-KW"/>
</dbReference>
<dbReference type="SMART" id="SM00717">
    <property type="entry name" value="SANT"/>
    <property type="match status" value="2"/>
</dbReference>
<feature type="region of interest" description="Disordered" evidence="9">
    <location>
        <begin position="940"/>
        <end position="1022"/>
    </location>
</feature>
<dbReference type="GO" id="GO:0006338">
    <property type="term" value="P:chromatin remodeling"/>
    <property type="evidence" value="ECO:0007669"/>
    <property type="project" value="InterPro"/>
</dbReference>
<dbReference type="InterPro" id="IPR000330">
    <property type="entry name" value="SNF2_N"/>
</dbReference>
<dbReference type="FunFam" id="3.40.50.300:FF:002991">
    <property type="entry name" value="Helicase, putative"/>
    <property type="match status" value="1"/>
</dbReference>
<protein>
    <submittedName>
        <fullName evidence="12">Uncharacterized protein</fullName>
    </submittedName>
</protein>
<dbReference type="GO" id="GO:0005524">
    <property type="term" value="F:ATP binding"/>
    <property type="evidence" value="ECO:0007669"/>
    <property type="project" value="UniProtKB-KW"/>
</dbReference>
<dbReference type="PANTHER" id="PTHR10799">
    <property type="entry name" value="SNF2/RAD54 HELICASE FAMILY"/>
    <property type="match status" value="1"/>
</dbReference>
<comment type="caution">
    <text evidence="12">The sequence shown here is derived from an EMBL/GenBank/DDBJ whole genome shotgun (WGS) entry which is preliminary data.</text>
</comment>
<keyword evidence="6" id="KW-0156">Chromatin regulator</keyword>
<evidence type="ECO:0000256" key="4">
    <source>
        <dbReference type="ARBA" id="ARBA00022806"/>
    </source>
</evidence>
<sequence>MSESEVESILSEDVEKDEEQEYAQRELLRIDDLKREQEKFQYKLSCEKPGRKESTLKEEIQDQQVSDKLSTLFDEVEEEMDNLISKAQQYVQYLNKKQGEENSSLPNTYLKTQPSIMRKGKLTEHQLQGLNWLIGMQEAGLNGILADQMGLGKTIQTIALFGFMKQFKNISGPHLIVGPLSTISNWERELSEWLPKCRVLKMMATQEWRNDFSKYQHKKKDYDVIISSYECVINNERILNKYRFEYLVIDEAHKLKNEESQFFTTLKRLSSRFRLLLTGTPLQNNPHELWSLLNYLMPQLFASSNAFDQWFYINKLISEKEILQEKYEKRNLNMIEKAKSIIQTFMLRRTKQEVDLGIPPKKEIHIYVQLTPLQKTHYRDIILNKKIVGLTSQKSLVNILIQLRKICQHLYMFPELEDRDLPSLGEHLIENSGKLKVLDMFLKKLQNENHKVILFSQFTSLLDILEDYLNYRKYKYCRLDGNTPIEVRDENIRNFQKPDSDLFIFLLSTRAGGLGINLTAADTVIIYDSDFNPQLDQQAMDRAHRIGQTKNVMVYRLICKSTVEEKIIERQQIKLRWEQMVIDKGHSQMVGIMNKKEDLKSIATYGASQILKDEPYTEEDIETLLKRGEELTEQLNQQIDKKFKVIQDKIEKVELGVKTIKVFDFFKDPNNEKDIQVIEQQIKLNQVSKQVEQSNKGEILPLFSKLCTEVQVEEYKFYSDPQLYKELMQRDENAKLYELYKQKQLFFQLDIDILPLTQMEEKQLNKLKQSAFEWTDKEFDVFLQSCIKYGRQDIINISNNLGKTHKEVQQYMKVFNQRYEEIPDINKYMTKIEKTEQQIEQEQEYSDLLIQFVKIYEDPLLEMNFNQVYKQTQFTLESDQLIVYATYIEGFGKWDLIQKYIQNHELSFFDNFLRSLTKKSIKLRLLLLLKSIKKIVDSRNKKAKKSEQMKSKQVEEAKESDSIRQSNSRSNSKSKKKKQSKSVKKITQSKKKRTKSPKPISNVKSKSIDQSIKEMGKSLLKK</sequence>
<feature type="compositionally biased region" description="Basic and acidic residues" evidence="9">
    <location>
        <begin position="940"/>
        <end position="962"/>
    </location>
</feature>
<dbReference type="PROSITE" id="PS51194">
    <property type="entry name" value="HELICASE_CTER"/>
    <property type="match status" value="1"/>
</dbReference>
<dbReference type="AlphaFoldDB" id="A0A8S1QZR5"/>
<dbReference type="GO" id="GO:0005634">
    <property type="term" value="C:nucleus"/>
    <property type="evidence" value="ECO:0007669"/>
    <property type="project" value="UniProtKB-SubCell"/>
</dbReference>
<accession>A0A8S1QZR5</accession>
<organism evidence="12 13">
    <name type="scientific">Paramecium sonneborni</name>
    <dbReference type="NCBI Taxonomy" id="65129"/>
    <lineage>
        <taxon>Eukaryota</taxon>
        <taxon>Sar</taxon>
        <taxon>Alveolata</taxon>
        <taxon>Ciliophora</taxon>
        <taxon>Intramacronucleata</taxon>
        <taxon>Oligohymenophorea</taxon>
        <taxon>Peniculida</taxon>
        <taxon>Parameciidae</taxon>
        <taxon>Paramecium</taxon>
    </lineage>
</organism>
<dbReference type="SMART" id="SM00490">
    <property type="entry name" value="HELICc"/>
    <property type="match status" value="1"/>
</dbReference>
<dbReference type="Proteomes" id="UP000692954">
    <property type="component" value="Unassembled WGS sequence"/>
</dbReference>
<evidence type="ECO:0000256" key="6">
    <source>
        <dbReference type="ARBA" id="ARBA00022853"/>
    </source>
</evidence>
<evidence type="ECO:0000256" key="8">
    <source>
        <dbReference type="ARBA" id="ARBA00023242"/>
    </source>
</evidence>
<keyword evidence="3" id="KW-0378">Hydrolase</keyword>
<dbReference type="GO" id="GO:0016787">
    <property type="term" value="F:hydrolase activity"/>
    <property type="evidence" value="ECO:0007669"/>
    <property type="project" value="UniProtKB-KW"/>
</dbReference>
<reference evidence="12" key="1">
    <citation type="submission" date="2021-01" db="EMBL/GenBank/DDBJ databases">
        <authorList>
            <consortium name="Genoscope - CEA"/>
            <person name="William W."/>
        </authorList>
    </citation>
    <scope>NUCLEOTIDE SEQUENCE</scope>
</reference>
<proteinExistence type="predicted"/>
<keyword evidence="4" id="KW-0347">Helicase</keyword>
<evidence type="ECO:0000259" key="11">
    <source>
        <dbReference type="PROSITE" id="PS51194"/>
    </source>
</evidence>
<keyword evidence="5" id="KW-0067">ATP-binding</keyword>
<evidence type="ECO:0000256" key="3">
    <source>
        <dbReference type="ARBA" id="ARBA00022801"/>
    </source>
</evidence>
<comment type="subcellular location">
    <subcellularLocation>
        <location evidence="1">Nucleus</location>
    </subcellularLocation>
</comment>
<evidence type="ECO:0000259" key="10">
    <source>
        <dbReference type="PROSITE" id="PS51192"/>
    </source>
</evidence>
<dbReference type="InterPro" id="IPR001005">
    <property type="entry name" value="SANT/Myb"/>
</dbReference>
<evidence type="ECO:0000256" key="2">
    <source>
        <dbReference type="ARBA" id="ARBA00022741"/>
    </source>
</evidence>
<dbReference type="InterPro" id="IPR015195">
    <property type="entry name" value="SLIDE"/>
</dbReference>
<gene>
    <name evidence="12" type="ORF">PSON_ATCC_30995.1.T1270042</name>
</gene>
<dbReference type="InterPro" id="IPR049730">
    <property type="entry name" value="SNF2/RAD54-like_C"/>
</dbReference>
<feature type="region of interest" description="Disordered" evidence="9">
    <location>
        <begin position="1"/>
        <end position="21"/>
    </location>
</feature>
<dbReference type="PROSITE" id="PS51192">
    <property type="entry name" value="HELICASE_ATP_BIND_1"/>
    <property type="match status" value="1"/>
</dbReference>
<dbReference type="CDD" id="cd18793">
    <property type="entry name" value="SF2_C_SNF"/>
    <property type="match status" value="1"/>
</dbReference>
<dbReference type="SMART" id="SM00487">
    <property type="entry name" value="DEXDc"/>
    <property type="match status" value="1"/>
</dbReference>
<evidence type="ECO:0000256" key="9">
    <source>
        <dbReference type="SAM" id="MobiDB-lite"/>
    </source>
</evidence>
<keyword evidence="13" id="KW-1185">Reference proteome</keyword>
<dbReference type="Pfam" id="PF00176">
    <property type="entry name" value="SNF2-rel_dom"/>
    <property type="match status" value="1"/>
</dbReference>
<dbReference type="Pfam" id="PF00271">
    <property type="entry name" value="Helicase_C"/>
    <property type="match status" value="1"/>
</dbReference>
<dbReference type="OrthoDB" id="5857104at2759"/>
<keyword evidence="8" id="KW-0539">Nucleus</keyword>
<name>A0A8S1QZR5_9CILI</name>
<evidence type="ECO:0000256" key="7">
    <source>
        <dbReference type="ARBA" id="ARBA00023125"/>
    </source>
</evidence>
<feature type="domain" description="Helicase C-terminal" evidence="11">
    <location>
        <begin position="437"/>
        <end position="588"/>
    </location>
</feature>
<dbReference type="InterPro" id="IPR001650">
    <property type="entry name" value="Helicase_C-like"/>
</dbReference>
<dbReference type="InterPro" id="IPR014001">
    <property type="entry name" value="Helicase_ATP-bd"/>
</dbReference>
<feature type="domain" description="Helicase ATP-binding" evidence="10">
    <location>
        <begin position="134"/>
        <end position="299"/>
    </location>
</feature>
<evidence type="ECO:0000256" key="1">
    <source>
        <dbReference type="ARBA" id="ARBA00004123"/>
    </source>
</evidence>
<keyword evidence="7" id="KW-0238">DNA-binding</keyword>
<dbReference type="EMBL" id="CAJJDN010000127">
    <property type="protein sequence ID" value="CAD8120584.1"/>
    <property type="molecule type" value="Genomic_DNA"/>
</dbReference>
<evidence type="ECO:0000256" key="5">
    <source>
        <dbReference type="ARBA" id="ARBA00022840"/>
    </source>
</evidence>
<dbReference type="Pfam" id="PF09111">
    <property type="entry name" value="SLIDE"/>
    <property type="match status" value="1"/>
</dbReference>